<feature type="signal peptide" evidence="2">
    <location>
        <begin position="1"/>
        <end position="21"/>
    </location>
</feature>
<organism evidence="3 4">
    <name type="scientific">Yinghuangia soli</name>
    <dbReference type="NCBI Taxonomy" id="2908204"/>
    <lineage>
        <taxon>Bacteria</taxon>
        <taxon>Bacillati</taxon>
        <taxon>Actinomycetota</taxon>
        <taxon>Actinomycetes</taxon>
        <taxon>Kitasatosporales</taxon>
        <taxon>Streptomycetaceae</taxon>
        <taxon>Yinghuangia</taxon>
    </lineage>
</organism>
<accession>A0AA41U1E7</accession>
<evidence type="ECO:0000256" key="2">
    <source>
        <dbReference type="SAM" id="SignalP"/>
    </source>
</evidence>
<keyword evidence="4" id="KW-1185">Reference proteome</keyword>
<sequence>MLISPRSVWSAIAIGALVVGAAGCADAEKKADVPEIGPISVITDPSQVVHPVDAYQLSEAEKAALGKVAAKAFADCIRSYGVDYSPAAEPPRQAGPWDVHPNSFGDYGIFDPSETWHEGFRLRHYPPEVTSPPPPKERDDVDRLASGTTDGFTRLTEFAGKPVPEGGCDKVRSDASSALGVDISPTLETVTPVEDPRLVAAESAWSKCMKQKGFDYPNPAEASRQEKWSDGPSEPVGEEERATARADTQCKLATNLVGIFNAVAIAYEKRWIEANAPLLAEVRARRDDLLRRAAAL</sequence>
<keyword evidence="2" id="KW-0732">Signal</keyword>
<dbReference type="Proteomes" id="UP001165378">
    <property type="component" value="Unassembled WGS sequence"/>
</dbReference>
<dbReference type="EMBL" id="JAKFHA010000011">
    <property type="protein sequence ID" value="MCF2529546.1"/>
    <property type="molecule type" value="Genomic_DNA"/>
</dbReference>
<dbReference type="AlphaFoldDB" id="A0AA41U1E7"/>
<reference evidence="3" key="1">
    <citation type="submission" date="2022-01" db="EMBL/GenBank/DDBJ databases">
        <title>Genome-Based Taxonomic Classification of the Phylum Actinobacteria.</title>
        <authorList>
            <person name="Gao Y."/>
        </authorList>
    </citation>
    <scope>NUCLEOTIDE SEQUENCE</scope>
    <source>
        <strain evidence="3">KLBMP 8922</strain>
    </source>
</reference>
<gene>
    <name evidence="3" type="ORF">LZ495_20320</name>
</gene>
<dbReference type="RefSeq" id="WP_235053874.1">
    <property type="nucleotide sequence ID" value="NZ_JAKFHA010000011.1"/>
</dbReference>
<name>A0AA41U1E7_9ACTN</name>
<evidence type="ECO:0000313" key="4">
    <source>
        <dbReference type="Proteomes" id="UP001165378"/>
    </source>
</evidence>
<feature type="chain" id="PRO_5041208408" description="Lipoprotein" evidence="2">
    <location>
        <begin position="22"/>
        <end position="296"/>
    </location>
</feature>
<evidence type="ECO:0000313" key="3">
    <source>
        <dbReference type="EMBL" id="MCF2529546.1"/>
    </source>
</evidence>
<proteinExistence type="predicted"/>
<evidence type="ECO:0000256" key="1">
    <source>
        <dbReference type="SAM" id="MobiDB-lite"/>
    </source>
</evidence>
<evidence type="ECO:0008006" key="5">
    <source>
        <dbReference type="Google" id="ProtNLM"/>
    </source>
</evidence>
<comment type="caution">
    <text evidence="3">The sequence shown here is derived from an EMBL/GenBank/DDBJ whole genome shotgun (WGS) entry which is preliminary data.</text>
</comment>
<protein>
    <recommendedName>
        <fullName evidence="5">Lipoprotein</fullName>
    </recommendedName>
</protein>
<dbReference type="PROSITE" id="PS51257">
    <property type="entry name" value="PROKAR_LIPOPROTEIN"/>
    <property type="match status" value="1"/>
</dbReference>
<feature type="region of interest" description="Disordered" evidence="1">
    <location>
        <begin position="215"/>
        <end position="244"/>
    </location>
</feature>